<protein>
    <submittedName>
        <fullName evidence="2">Asparagine synthase</fullName>
    </submittedName>
</protein>
<evidence type="ECO:0000313" key="2">
    <source>
        <dbReference type="EMBL" id="MDF9409074.1"/>
    </source>
</evidence>
<keyword evidence="3" id="KW-1185">Reference proteome</keyword>
<name>A0A9X4H738_9FIRM</name>
<keyword evidence="1" id="KW-0812">Transmembrane</keyword>
<feature type="transmembrane region" description="Helical" evidence="1">
    <location>
        <begin position="6"/>
        <end position="23"/>
    </location>
</feature>
<comment type="caution">
    <text evidence="2">The sequence shown here is derived from an EMBL/GenBank/DDBJ whole genome shotgun (WGS) entry which is preliminary data.</text>
</comment>
<dbReference type="Proteomes" id="UP001154312">
    <property type="component" value="Unassembled WGS sequence"/>
</dbReference>
<accession>A0A9X4H738</accession>
<keyword evidence="1" id="KW-1133">Transmembrane helix</keyword>
<organism evidence="2 3">
    <name type="scientific">Pelotomaculum isophthalicicum JI</name>
    <dbReference type="NCBI Taxonomy" id="947010"/>
    <lineage>
        <taxon>Bacteria</taxon>
        <taxon>Bacillati</taxon>
        <taxon>Bacillota</taxon>
        <taxon>Clostridia</taxon>
        <taxon>Eubacteriales</taxon>
        <taxon>Desulfotomaculaceae</taxon>
        <taxon>Pelotomaculum</taxon>
    </lineage>
</organism>
<evidence type="ECO:0000313" key="3">
    <source>
        <dbReference type="Proteomes" id="UP001154312"/>
    </source>
</evidence>
<proteinExistence type="predicted"/>
<evidence type="ECO:0000256" key="1">
    <source>
        <dbReference type="SAM" id="Phobius"/>
    </source>
</evidence>
<gene>
    <name evidence="2" type="ORF">L7E55_12000</name>
</gene>
<dbReference type="AlphaFoldDB" id="A0A9X4H738"/>
<dbReference type="EMBL" id="JAKOAV010000023">
    <property type="protein sequence ID" value="MDF9409074.1"/>
    <property type="molecule type" value="Genomic_DNA"/>
</dbReference>
<feature type="transmembrane region" description="Helical" evidence="1">
    <location>
        <begin position="30"/>
        <end position="50"/>
    </location>
</feature>
<sequence length="55" mass="5657">MLPREGLIPTVLGTAVTTAGLALRKANPVIGWGVAGFGLAHILLGAIDLMEHPPE</sequence>
<keyword evidence="1" id="KW-0472">Membrane</keyword>
<reference evidence="2" key="1">
    <citation type="submission" date="2022-02" db="EMBL/GenBank/DDBJ databases">
        <authorList>
            <person name="Leng L."/>
        </authorList>
    </citation>
    <scope>NUCLEOTIDE SEQUENCE</scope>
    <source>
        <strain evidence="2">JI</strain>
    </source>
</reference>